<accession>A0A382E7I5</accession>
<evidence type="ECO:0000313" key="7">
    <source>
        <dbReference type="EMBL" id="SVB46658.1"/>
    </source>
</evidence>
<proteinExistence type="predicted"/>
<dbReference type="InterPro" id="IPR010652">
    <property type="entry name" value="DUF1232"/>
</dbReference>
<keyword evidence="3 5" id="KW-1133">Transmembrane helix</keyword>
<feature type="transmembrane region" description="Helical" evidence="5">
    <location>
        <begin position="74"/>
        <end position="93"/>
    </location>
</feature>
<keyword evidence="4 5" id="KW-0472">Membrane</keyword>
<evidence type="ECO:0000259" key="6">
    <source>
        <dbReference type="Pfam" id="PF06803"/>
    </source>
</evidence>
<feature type="domain" description="DUF1232" evidence="6">
    <location>
        <begin position="47"/>
        <end position="79"/>
    </location>
</feature>
<evidence type="ECO:0000256" key="3">
    <source>
        <dbReference type="ARBA" id="ARBA00022989"/>
    </source>
</evidence>
<comment type="subcellular location">
    <subcellularLocation>
        <location evidence="1">Endomembrane system</location>
        <topology evidence="1">Multi-pass membrane protein</topology>
    </subcellularLocation>
</comment>
<gene>
    <name evidence="7" type="ORF">METZ01_LOCUS199512</name>
</gene>
<evidence type="ECO:0000256" key="1">
    <source>
        <dbReference type="ARBA" id="ARBA00004127"/>
    </source>
</evidence>
<feature type="transmembrane region" description="Helical" evidence="5">
    <location>
        <begin position="39"/>
        <end position="58"/>
    </location>
</feature>
<sequence>MNSASKTFRFVRFLLHLPRFVKLAVRLFVDSRVPIHRKAILVITELIAVMVAIVYFVFPLDFDFLPIIGKLDDLLIALFLISAPGVWLFVKLCPQPIVLEHVKQLASER</sequence>
<dbReference type="EMBL" id="UINC01043101">
    <property type="protein sequence ID" value="SVB46658.1"/>
    <property type="molecule type" value="Genomic_DNA"/>
</dbReference>
<evidence type="ECO:0000256" key="5">
    <source>
        <dbReference type="SAM" id="Phobius"/>
    </source>
</evidence>
<protein>
    <recommendedName>
        <fullName evidence="6">DUF1232 domain-containing protein</fullName>
    </recommendedName>
</protein>
<evidence type="ECO:0000256" key="2">
    <source>
        <dbReference type="ARBA" id="ARBA00022692"/>
    </source>
</evidence>
<dbReference type="Pfam" id="PF06803">
    <property type="entry name" value="DUF1232"/>
    <property type="match status" value="1"/>
</dbReference>
<reference evidence="7" key="1">
    <citation type="submission" date="2018-05" db="EMBL/GenBank/DDBJ databases">
        <authorList>
            <person name="Lanie J.A."/>
            <person name="Ng W.-L."/>
            <person name="Kazmierczak K.M."/>
            <person name="Andrzejewski T.M."/>
            <person name="Davidsen T.M."/>
            <person name="Wayne K.J."/>
            <person name="Tettelin H."/>
            <person name="Glass J.I."/>
            <person name="Rusch D."/>
            <person name="Podicherti R."/>
            <person name="Tsui H.-C.T."/>
            <person name="Winkler M.E."/>
        </authorList>
    </citation>
    <scope>NUCLEOTIDE SEQUENCE</scope>
</reference>
<name>A0A382E7I5_9ZZZZ</name>
<organism evidence="7">
    <name type="scientific">marine metagenome</name>
    <dbReference type="NCBI Taxonomy" id="408172"/>
    <lineage>
        <taxon>unclassified sequences</taxon>
        <taxon>metagenomes</taxon>
        <taxon>ecological metagenomes</taxon>
    </lineage>
</organism>
<keyword evidence="2 5" id="KW-0812">Transmembrane</keyword>
<evidence type="ECO:0000256" key="4">
    <source>
        <dbReference type="ARBA" id="ARBA00023136"/>
    </source>
</evidence>
<dbReference type="AlphaFoldDB" id="A0A382E7I5"/>